<dbReference type="Gene3D" id="3.40.50.10860">
    <property type="entry name" value="Leucine Dehydrogenase, chain A, domain 1"/>
    <property type="match status" value="1"/>
</dbReference>
<gene>
    <name evidence="11" type="ORF">B456_008G231000</name>
</gene>
<evidence type="ECO:0000256" key="3">
    <source>
        <dbReference type="ARBA" id="ARBA00047867"/>
    </source>
</evidence>
<evidence type="ECO:0000259" key="10">
    <source>
        <dbReference type="SMART" id="SM00839"/>
    </source>
</evidence>
<evidence type="ECO:0000256" key="7">
    <source>
        <dbReference type="PIRSR" id="PIRSR000185-2"/>
    </source>
</evidence>
<evidence type="ECO:0000256" key="1">
    <source>
        <dbReference type="ARBA" id="ARBA00006382"/>
    </source>
</evidence>
<feature type="binding site" evidence="7">
    <location>
        <position position="66"/>
    </location>
    <ligand>
        <name>substrate</name>
    </ligand>
</feature>
<dbReference type="SMART" id="SM00839">
    <property type="entry name" value="ELFV_dehydrog"/>
    <property type="match status" value="1"/>
</dbReference>
<name>A0A0D2T5E8_GOSRA</name>
<evidence type="ECO:0000256" key="5">
    <source>
        <dbReference type="PIRNR" id="PIRNR000185"/>
    </source>
</evidence>
<reference evidence="11 12" key="1">
    <citation type="journal article" date="2012" name="Nature">
        <title>Repeated polyploidization of Gossypium genomes and the evolution of spinnable cotton fibres.</title>
        <authorList>
            <person name="Paterson A.H."/>
            <person name="Wendel J.F."/>
            <person name="Gundlach H."/>
            <person name="Guo H."/>
            <person name="Jenkins J."/>
            <person name="Jin D."/>
            <person name="Llewellyn D."/>
            <person name="Showmaker K.C."/>
            <person name="Shu S."/>
            <person name="Udall J."/>
            <person name="Yoo M.J."/>
            <person name="Byers R."/>
            <person name="Chen W."/>
            <person name="Doron-Faigenboim A."/>
            <person name="Duke M.V."/>
            <person name="Gong L."/>
            <person name="Grimwood J."/>
            <person name="Grover C."/>
            <person name="Grupp K."/>
            <person name="Hu G."/>
            <person name="Lee T.H."/>
            <person name="Li J."/>
            <person name="Lin L."/>
            <person name="Liu T."/>
            <person name="Marler B.S."/>
            <person name="Page J.T."/>
            <person name="Roberts A.W."/>
            <person name="Romanel E."/>
            <person name="Sanders W.S."/>
            <person name="Szadkowski E."/>
            <person name="Tan X."/>
            <person name="Tang H."/>
            <person name="Xu C."/>
            <person name="Wang J."/>
            <person name="Wang Z."/>
            <person name="Zhang D."/>
            <person name="Zhang L."/>
            <person name="Ashrafi H."/>
            <person name="Bedon F."/>
            <person name="Bowers J.E."/>
            <person name="Brubaker C.L."/>
            <person name="Chee P.W."/>
            <person name="Das S."/>
            <person name="Gingle A.R."/>
            <person name="Haigler C.H."/>
            <person name="Harker D."/>
            <person name="Hoffmann L.V."/>
            <person name="Hovav R."/>
            <person name="Jones D.C."/>
            <person name="Lemke C."/>
            <person name="Mansoor S."/>
            <person name="ur Rahman M."/>
            <person name="Rainville L.N."/>
            <person name="Rambani A."/>
            <person name="Reddy U.K."/>
            <person name="Rong J.K."/>
            <person name="Saranga Y."/>
            <person name="Scheffler B.E."/>
            <person name="Scheffler J.A."/>
            <person name="Stelly D.M."/>
            <person name="Triplett B.A."/>
            <person name="Van Deynze A."/>
            <person name="Vaslin M.F."/>
            <person name="Waghmare V.N."/>
            <person name="Walford S.A."/>
            <person name="Wright R.J."/>
            <person name="Zaki E.A."/>
            <person name="Zhang T."/>
            <person name="Dennis E.S."/>
            <person name="Mayer K.F."/>
            <person name="Peterson D.G."/>
            <person name="Rokhsar D.S."/>
            <person name="Wang X."/>
            <person name="Schmutz J."/>
        </authorList>
    </citation>
    <scope>NUCLEOTIDE SEQUENCE [LARGE SCALE GENOMIC DNA]</scope>
</reference>
<dbReference type="SUPFAM" id="SSF51735">
    <property type="entry name" value="NAD(P)-binding Rossmann-fold domains"/>
    <property type="match status" value="1"/>
</dbReference>
<evidence type="ECO:0000256" key="6">
    <source>
        <dbReference type="PIRSR" id="PIRSR000185-1"/>
    </source>
</evidence>
<dbReference type="PIRSF" id="PIRSF000185">
    <property type="entry name" value="Glu_DH"/>
    <property type="match status" value="1"/>
</dbReference>
<dbReference type="PRINTS" id="PR00082">
    <property type="entry name" value="GLFDHDRGNASE"/>
</dbReference>
<comment type="catalytic activity">
    <reaction evidence="4">
        <text>L-glutamate + NADP(+) + H2O = 2-oxoglutarate + NH4(+) + NADPH + H(+)</text>
        <dbReference type="Rhea" id="RHEA:11612"/>
        <dbReference type="ChEBI" id="CHEBI:15377"/>
        <dbReference type="ChEBI" id="CHEBI:15378"/>
        <dbReference type="ChEBI" id="CHEBI:16810"/>
        <dbReference type="ChEBI" id="CHEBI:28938"/>
        <dbReference type="ChEBI" id="CHEBI:29985"/>
        <dbReference type="ChEBI" id="CHEBI:57783"/>
        <dbReference type="ChEBI" id="CHEBI:58349"/>
        <dbReference type="EC" id="1.4.1.3"/>
    </reaction>
</comment>
<accession>A0A0D2T5E8</accession>
<keyword evidence="7" id="KW-0520">NAD</keyword>
<dbReference type="InterPro" id="IPR006097">
    <property type="entry name" value="Glu/Leu/Phe/Val/Trp_DH_dimer"/>
</dbReference>
<dbReference type="CDD" id="cd01076">
    <property type="entry name" value="NAD_bind_1_Glu_DH"/>
    <property type="match status" value="1"/>
</dbReference>
<feature type="binding site" evidence="7">
    <location>
        <position position="90"/>
    </location>
    <ligand>
        <name>substrate</name>
    </ligand>
</feature>
<evidence type="ECO:0000256" key="2">
    <source>
        <dbReference type="ARBA" id="ARBA00023002"/>
    </source>
</evidence>
<evidence type="ECO:0000313" key="12">
    <source>
        <dbReference type="Proteomes" id="UP000032304"/>
    </source>
</evidence>
<feature type="domain" description="Glutamate/phenylalanine/leucine/valine/L-tryptophan dehydrogenase C-terminal" evidence="10">
    <location>
        <begin position="178"/>
        <end position="363"/>
    </location>
</feature>
<dbReference type="PANTHER" id="PTHR11606:SF31">
    <property type="entry name" value="GLUTAMATE DEHYDROGENASE"/>
    <property type="match status" value="1"/>
</dbReference>
<dbReference type="InterPro" id="IPR006095">
    <property type="entry name" value="Glu/Leu/Phe/Val/Trp_DH"/>
</dbReference>
<dbReference type="AlphaFoldDB" id="A0A0D2T5E8"/>
<dbReference type="InterPro" id="IPR036291">
    <property type="entry name" value="NAD(P)-bd_dom_sf"/>
</dbReference>
<dbReference type="InterPro" id="IPR033922">
    <property type="entry name" value="NAD_bind_Glu_DH"/>
</dbReference>
<feature type="binding site" evidence="7">
    <location>
        <position position="216"/>
    </location>
    <ligand>
        <name>NAD(+)</name>
        <dbReference type="ChEBI" id="CHEBI:57540"/>
    </ligand>
</feature>
<keyword evidence="7" id="KW-0547">Nucleotide-binding</keyword>
<dbReference type="InterPro" id="IPR014362">
    <property type="entry name" value="Glu_DH"/>
</dbReference>
<dbReference type="Proteomes" id="UP000032304">
    <property type="component" value="Chromosome 8"/>
</dbReference>
<comment type="catalytic activity">
    <reaction evidence="3">
        <text>L-glutamate + NAD(+) + H2O = 2-oxoglutarate + NH4(+) + NADH + H(+)</text>
        <dbReference type="Rhea" id="RHEA:15133"/>
        <dbReference type="ChEBI" id="CHEBI:15377"/>
        <dbReference type="ChEBI" id="CHEBI:15378"/>
        <dbReference type="ChEBI" id="CHEBI:16810"/>
        <dbReference type="ChEBI" id="CHEBI:28938"/>
        <dbReference type="ChEBI" id="CHEBI:29985"/>
        <dbReference type="ChEBI" id="CHEBI:57540"/>
        <dbReference type="ChEBI" id="CHEBI:57945"/>
        <dbReference type="EC" id="1.4.1.3"/>
    </reaction>
</comment>
<feature type="binding site" evidence="7">
    <location>
        <position position="185"/>
    </location>
    <ligand>
        <name>NAD(+)</name>
        <dbReference type="ChEBI" id="CHEBI:57540"/>
    </ligand>
</feature>
<dbReference type="PANTHER" id="PTHR11606">
    <property type="entry name" value="GLUTAMATE DEHYDROGENASE"/>
    <property type="match status" value="1"/>
</dbReference>
<feature type="active site" description="Proton donor" evidence="6">
    <location>
        <position position="102"/>
    </location>
</feature>
<dbReference type="InterPro" id="IPR046346">
    <property type="entry name" value="Aminoacid_DH-like_N_sf"/>
</dbReference>
<protein>
    <recommendedName>
        <fullName evidence="5">Glutamate dehydrogenase</fullName>
    </recommendedName>
</protein>
<dbReference type="GO" id="GO:0006538">
    <property type="term" value="P:L-glutamate catabolic process"/>
    <property type="evidence" value="ECO:0007669"/>
    <property type="project" value="TreeGrafter"/>
</dbReference>
<dbReference type="SUPFAM" id="SSF53223">
    <property type="entry name" value="Aminoacid dehydrogenase-like, N-terminal domain"/>
    <property type="match status" value="1"/>
</dbReference>
<keyword evidence="2 5" id="KW-0560">Oxidoreductase</keyword>
<dbReference type="Gene3D" id="3.40.50.720">
    <property type="entry name" value="NAD(P)-binding Rossmann-like Domain"/>
    <property type="match status" value="1"/>
</dbReference>
<organism evidence="11 12">
    <name type="scientific">Gossypium raimondii</name>
    <name type="common">Peruvian cotton</name>
    <name type="synonym">Gossypium klotzschianum subsp. raimondii</name>
    <dbReference type="NCBI Taxonomy" id="29730"/>
    <lineage>
        <taxon>Eukaryota</taxon>
        <taxon>Viridiplantae</taxon>
        <taxon>Streptophyta</taxon>
        <taxon>Embryophyta</taxon>
        <taxon>Tracheophyta</taxon>
        <taxon>Spermatophyta</taxon>
        <taxon>Magnoliopsida</taxon>
        <taxon>eudicotyledons</taxon>
        <taxon>Gunneridae</taxon>
        <taxon>Pentapetalae</taxon>
        <taxon>rosids</taxon>
        <taxon>malvids</taxon>
        <taxon>Malvales</taxon>
        <taxon>Malvaceae</taxon>
        <taxon>Malvoideae</taxon>
        <taxon>Gossypium</taxon>
    </lineage>
</organism>
<dbReference type="GO" id="GO:0004352">
    <property type="term" value="F:glutamate dehydrogenase (NAD+) activity"/>
    <property type="evidence" value="ECO:0007669"/>
    <property type="project" value="TreeGrafter"/>
</dbReference>
<dbReference type="PROSITE" id="PS00074">
    <property type="entry name" value="GLFV_DEHYDROGENASE"/>
    <property type="match status" value="1"/>
</dbReference>
<keyword evidence="12" id="KW-1185">Reference proteome</keyword>
<dbReference type="GO" id="GO:0005739">
    <property type="term" value="C:mitochondrion"/>
    <property type="evidence" value="ECO:0007669"/>
    <property type="project" value="TreeGrafter"/>
</dbReference>
<comment type="similarity">
    <text evidence="1 5 9">Belongs to the Glu/Leu/Phe/Val dehydrogenases family.</text>
</comment>
<evidence type="ECO:0000256" key="4">
    <source>
        <dbReference type="ARBA" id="ARBA00048577"/>
    </source>
</evidence>
<dbReference type="InterPro" id="IPR006096">
    <property type="entry name" value="Glu/Leu/Phe/Val/Trp_DH_C"/>
</dbReference>
<feature type="binding site" evidence="7">
    <location>
        <position position="344"/>
    </location>
    <ligand>
        <name>substrate</name>
    </ligand>
</feature>
<dbReference type="GO" id="GO:0000166">
    <property type="term" value="F:nucleotide binding"/>
    <property type="evidence" value="ECO:0007669"/>
    <property type="project" value="UniProtKB-KW"/>
</dbReference>
<dbReference type="InterPro" id="IPR033524">
    <property type="entry name" value="Glu/Leu/Phe/Val_DH_AS"/>
</dbReference>
<dbReference type="FunFam" id="3.40.50.10860:FF:000003">
    <property type="entry name" value="Glutamate dehydrogenase"/>
    <property type="match status" value="1"/>
</dbReference>
<dbReference type="Pfam" id="PF02812">
    <property type="entry name" value="ELFV_dehydrog_N"/>
    <property type="match status" value="1"/>
</dbReference>
<evidence type="ECO:0000313" key="11">
    <source>
        <dbReference type="EMBL" id="KJB51764.1"/>
    </source>
</evidence>
<proteinExistence type="inferred from homology"/>
<evidence type="ECO:0000256" key="8">
    <source>
        <dbReference type="PIRSR" id="PIRSR000185-3"/>
    </source>
</evidence>
<dbReference type="EMBL" id="CM001747">
    <property type="protein sequence ID" value="KJB51764.1"/>
    <property type="molecule type" value="Genomic_DNA"/>
</dbReference>
<evidence type="ECO:0000256" key="9">
    <source>
        <dbReference type="RuleBase" id="RU004417"/>
    </source>
</evidence>
<dbReference type="Pfam" id="PF00208">
    <property type="entry name" value="ELFV_dehydrog"/>
    <property type="match status" value="1"/>
</dbReference>
<dbReference type="Gramene" id="KJB51764">
    <property type="protein sequence ID" value="KJB51764"/>
    <property type="gene ID" value="B456_008G231000"/>
</dbReference>
<sequence length="366" mass="39687">MNALAATNRNFQLAARILGLDSKLHKSLLIPFREIKVECTVPRDDGSFVSYIGFRIQHDNARGPMKGGIRYHPEVDPDEVNALAQLMTWKTAVANLPYGGAKGGIGCNPRELTVSELQRVTRVFTQKIHDLIGIHRDVPAPDMGTNSQTMAWILDEYSKFHGYSPAVVTGKPIELGGSLGREAATGLGVVFATEFLLDEYGMSIANMKFAIQGFGNVGSWAASFIHQKGGKVVAVSDITGAVKNPNGIDIPALLKHKEKAYSLKDFEGGDAMDLNDVLVHECDVLIPCALGGVLNKENAADVKAKFIIEAANHPTDPEADEILSRKGVTILPDIYANSGGVTVSYFEWVQVVPTIHFPTLLLKHND</sequence>
<feature type="site" description="Important for catalysis" evidence="8">
    <location>
        <position position="142"/>
    </location>
</feature>
<dbReference type="OMA" id="WIVDQYT"/>